<dbReference type="KEGG" id="aagg:ETAA8_39340"/>
<dbReference type="AlphaFoldDB" id="A0A517YF30"/>
<accession>A0A517YF30</accession>
<proteinExistence type="predicted"/>
<name>A0A517YF30_9BACT</name>
<organism evidence="1 2">
    <name type="scientific">Anatilimnocola aggregata</name>
    <dbReference type="NCBI Taxonomy" id="2528021"/>
    <lineage>
        <taxon>Bacteria</taxon>
        <taxon>Pseudomonadati</taxon>
        <taxon>Planctomycetota</taxon>
        <taxon>Planctomycetia</taxon>
        <taxon>Pirellulales</taxon>
        <taxon>Pirellulaceae</taxon>
        <taxon>Anatilimnocola</taxon>
    </lineage>
</organism>
<protein>
    <submittedName>
        <fullName evidence="1">Uncharacterized protein</fullName>
    </submittedName>
</protein>
<sequence>MPVTVTRTSLQVQNWNGSINKATDIVGMNGVGLNIELEAHASGGDELPPSIKVQLEFKEASQAGTGKASWSGKPVLDVPRHAYTSYYRFDVPWQIWSMLGVAEGRREFATVVRYSSDDMKATADGAFRSQLVYGNWADRGMAQQSLRMSNNSGDARLRRPDAKQLMLAGGVEILEIKVLPQPHLKVKDGSTYCFMRSPADVFFYTGHGLGGNLVTHGGPGEGLHDDFMTPEELLQAWTVTNPILGPKSLDVDVLIINGCSVLNCDDKDGTGKKWARLLMNQEGPLYSILGYRDGAPADSNGGHAVAAAMGKAIIGNLDSKWMAYAKTWLEINKQNHKHYRPTSSNYSLANACAIDLNGYWYLEELDDELHIIGPKKLPK</sequence>
<reference evidence="1 2" key="1">
    <citation type="submission" date="2019-02" db="EMBL/GenBank/DDBJ databases">
        <title>Deep-cultivation of Planctomycetes and their phenomic and genomic characterization uncovers novel biology.</title>
        <authorList>
            <person name="Wiegand S."/>
            <person name="Jogler M."/>
            <person name="Boedeker C."/>
            <person name="Pinto D."/>
            <person name="Vollmers J."/>
            <person name="Rivas-Marin E."/>
            <person name="Kohn T."/>
            <person name="Peeters S.H."/>
            <person name="Heuer A."/>
            <person name="Rast P."/>
            <person name="Oberbeckmann S."/>
            <person name="Bunk B."/>
            <person name="Jeske O."/>
            <person name="Meyerdierks A."/>
            <person name="Storesund J.E."/>
            <person name="Kallscheuer N."/>
            <person name="Luecker S."/>
            <person name="Lage O.M."/>
            <person name="Pohl T."/>
            <person name="Merkel B.J."/>
            <person name="Hornburger P."/>
            <person name="Mueller R.-W."/>
            <person name="Bruemmer F."/>
            <person name="Labrenz M."/>
            <person name="Spormann A.M."/>
            <person name="Op den Camp H."/>
            <person name="Overmann J."/>
            <person name="Amann R."/>
            <person name="Jetten M.S.M."/>
            <person name="Mascher T."/>
            <person name="Medema M.H."/>
            <person name="Devos D.P."/>
            <person name="Kaster A.-K."/>
            <person name="Ovreas L."/>
            <person name="Rohde M."/>
            <person name="Galperin M.Y."/>
            <person name="Jogler C."/>
        </authorList>
    </citation>
    <scope>NUCLEOTIDE SEQUENCE [LARGE SCALE GENOMIC DNA]</scope>
    <source>
        <strain evidence="1 2">ETA_A8</strain>
    </source>
</reference>
<dbReference type="EMBL" id="CP036274">
    <property type="protein sequence ID" value="QDU28829.1"/>
    <property type="molecule type" value="Genomic_DNA"/>
</dbReference>
<gene>
    <name evidence="1" type="ORF">ETAA8_39340</name>
</gene>
<dbReference type="RefSeq" id="WP_145091762.1">
    <property type="nucleotide sequence ID" value="NZ_CP036274.1"/>
</dbReference>
<keyword evidence="2" id="KW-1185">Reference proteome</keyword>
<dbReference type="OrthoDB" id="9798386at2"/>
<evidence type="ECO:0000313" key="2">
    <source>
        <dbReference type="Proteomes" id="UP000315017"/>
    </source>
</evidence>
<dbReference type="Proteomes" id="UP000315017">
    <property type="component" value="Chromosome"/>
</dbReference>
<evidence type="ECO:0000313" key="1">
    <source>
        <dbReference type="EMBL" id="QDU28829.1"/>
    </source>
</evidence>